<evidence type="ECO:0000313" key="3">
    <source>
        <dbReference type="EMBL" id="MWA03672.1"/>
    </source>
</evidence>
<comment type="caution">
    <text evidence="3">The sequence shown here is derived from an EMBL/GenBank/DDBJ whole genome shotgun (WGS) entry which is preliminary data.</text>
</comment>
<name>A0A6I4MD72_9ACTN</name>
<keyword evidence="4" id="KW-1185">Reference proteome</keyword>
<evidence type="ECO:0000313" key="4">
    <source>
        <dbReference type="Proteomes" id="UP000462055"/>
    </source>
</evidence>
<evidence type="ECO:0000256" key="1">
    <source>
        <dbReference type="ARBA" id="ARBA00007637"/>
    </source>
</evidence>
<dbReference type="InterPro" id="IPR001509">
    <property type="entry name" value="Epimerase_deHydtase"/>
</dbReference>
<sequence>MRIIGNGFLARHLAPLAGSHQGVTVIAAGVSAAGDTPQRAFDREAALLFDVIHECEPGERLVFFSTASTGMYSIPGDEPGTEDGPVFPATAYGRHKFALEAVLAASGVDYLILRLGHVVGPHQPPHQLLPALARQVQAGEVRIYRNASRDLIDIRDVVTIVDALLAGAPERLVVNVASGVPVPVESIIDRVETLLGTAARHTYVDAPAAAQPVSTRRLRRLVPAVTGMGFGPGYYEGLLDRYLPYYAEGDLKLEATPG</sequence>
<dbReference type="CDD" id="cd08946">
    <property type="entry name" value="SDR_e"/>
    <property type="match status" value="1"/>
</dbReference>
<dbReference type="EMBL" id="WBMS02000021">
    <property type="protein sequence ID" value="MWA03672.1"/>
    <property type="molecule type" value="Genomic_DNA"/>
</dbReference>
<accession>A0A6I4MD72</accession>
<feature type="domain" description="NAD-dependent epimerase/dehydratase" evidence="2">
    <location>
        <begin position="27"/>
        <end position="176"/>
    </location>
</feature>
<dbReference type="Pfam" id="PF01370">
    <property type="entry name" value="Epimerase"/>
    <property type="match status" value="1"/>
</dbReference>
<dbReference type="Proteomes" id="UP000462055">
    <property type="component" value="Unassembled WGS sequence"/>
</dbReference>
<dbReference type="SUPFAM" id="SSF51735">
    <property type="entry name" value="NAD(P)-binding Rossmann-fold domains"/>
    <property type="match status" value="1"/>
</dbReference>
<organism evidence="3 4">
    <name type="scientific">Actinomadura physcomitrii</name>
    <dbReference type="NCBI Taxonomy" id="2650748"/>
    <lineage>
        <taxon>Bacteria</taxon>
        <taxon>Bacillati</taxon>
        <taxon>Actinomycetota</taxon>
        <taxon>Actinomycetes</taxon>
        <taxon>Streptosporangiales</taxon>
        <taxon>Thermomonosporaceae</taxon>
        <taxon>Actinomadura</taxon>
    </lineage>
</organism>
<dbReference type="RefSeq" id="WP_151596213.1">
    <property type="nucleotide sequence ID" value="NZ_WBMS02000021.1"/>
</dbReference>
<evidence type="ECO:0000259" key="2">
    <source>
        <dbReference type="Pfam" id="PF01370"/>
    </source>
</evidence>
<dbReference type="InterPro" id="IPR036291">
    <property type="entry name" value="NAD(P)-bd_dom_sf"/>
</dbReference>
<dbReference type="PANTHER" id="PTHR43000">
    <property type="entry name" value="DTDP-D-GLUCOSE 4,6-DEHYDRATASE-RELATED"/>
    <property type="match status" value="1"/>
</dbReference>
<protein>
    <submittedName>
        <fullName evidence="3">NAD-dependent epimerase/dehydratase family protein</fullName>
    </submittedName>
</protein>
<gene>
    <name evidence="3" type="ORF">F8568_025470</name>
</gene>
<comment type="similarity">
    <text evidence="1">Belongs to the NAD(P)-dependent epimerase/dehydratase family.</text>
</comment>
<dbReference type="AlphaFoldDB" id="A0A6I4MD72"/>
<reference evidence="3" key="1">
    <citation type="submission" date="2019-12" db="EMBL/GenBank/DDBJ databases">
        <title>Actinomadura physcomitrii sp. nov., a novel actinomycete isolated from moss [Physcomitrium sphaericum (Ludw) Fuernr].</title>
        <authorList>
            <person name="Zhuang X."/>
        </authorList>
    </citation>
    <scope>NUCLEOTIDE SEQUENCE [LARGE SCALE GENOMIC DNA]</scope>
    <source>
        <strain evidence="3">LD22</strain>
    </source>
</reference>
<dbReference type="Gene3D" id="3.40.50.720">
    <property type="entry name" value="NAD(P)-binding Rossmann-like Domain"/>
    <property type="match status" value="1"/>
</dbReference>
<proteinExistence type="inferred from homology"/>